<gene>
    <name evidence="2" type="ORF">HG15A2_02820</name>
</gene>
<reference evidence="2 3" key="1">
    <citation type="submission" date="2019-02" db="EMBL/GenBank/DDBJ databases">
        <title>Deep-cultivation of Planctomycetes and their phenomic and genomic characterization uncovers novel biology.</title>
        <authorList>
            <person name="Wiegand S."/>
            <person name="Jogler M."/>
            <person name="Boedeker C."/>
            <person name="Pinto D."/>
            <person name="Vollmers J."/>
            <person name="Rivas-Marin E."/>
            <person name="Kohn T."/>
            <person name="Peeters S.H."/>
            <person name="Heuer A."/>
            <person name="Rast P."/>
            <person name="Oberbeckmann S."/>
            <person name="Bunk B."/>
            <person name="Jeske O."/>
            <person name="Meyerdierks A."/>
            <person name="Storesund J.E."/>
            <person name="Kallscheuer N."/>
            <person name="Luecker S."/>
            <person name="Lage O.M."/>
            <person name="Pohl T."/>
            <person name="Merkel B.J."/>
            <person name="Hornburger P."/>
            <person name="Mueller R.-W."/>
            <person name="Bruemmer F."/>
            <person name="Labrenz M."/>
            <person name="Spormann A.M."/>
            <person name="Op den Camp H."/>
            <person name="Overmann J."/>
            <person name="Amann R."/>
            <person name="Jetten M.S.M."/>
            <person name="Mascher T."/>
            <person name="Medema M.H."/>
            <person name="Devos D.P."/>
            <person name="Kaster A.-K."/>
            <person name="Ovreas L."/>
            <person name="Rohde M."/>
            <person name="Galperin M.Y."/>
            <person name="Jogler C."/>
        </authorList>
    </citation>
    <scope>NUCLEOTIDE SEQUENCE [LARGE SCALE GENOMIC DNA]</scope>
    <source>
        <strain evidence="2 3">HG15A2</strain>
    </source>
</reference>
<keyword evidence="1" id="KW-1133">Transmembrane helix</keyword>
<evidence type="ECO:0000313" key="2">
    <source>
        <dbReference type="EMBL" id="QDS97023.1"/>
    </source>
</evidence>
<evidence type="ECO:0000313" key="3">
    <source>
        <dbReference type="Proteomes" id="UP000319852"/>
    </source>
</evidence>
<dbReference type="Proteomes" id="UP000319852">
    <property type="component" value="Chromosome"/>
</dbReference>
<dbReference type="KEGG" id="amob:HG15A2_02820"/>
<keyword evidence="3" id="KW-1185">Reference proteome</keyword>
<dbReference type="Gene3D" id="3.40.30.10">
    <property type="entry name" value="Glutaredoxin"/>
    <property type="match status" value="1"/>
</dbReference>
<keyword evidence="1" id="KW-0812">Transmembrane</keyword>
<dbReference type="InterPro" id="IPR036249">
    <property type="entry name" value="Thioredoxin-like_sf"/>
</dbReference>
<evidence type="ECO:0000256" key="1">
    <source>
        <dbReference type="SAM" id="Phobius"/>
    </source>
</evidence>
<name>A0A517MQ60_9BACT</name>
<dbReference type="AlphaFoldDB" id="A0A517MQ60"/>
<dbReference type="SUPFAM" id="SSF52833">
    <property type="entry name" value="Thioredoxin-like"/>
    <property type="match status" value="1"/>
</dbReference>
<accession>A0A517MQ60</accession>
<proteinExistence type="predicted"/>
<organism evidence="2 3">
    <name type="scientific">Adhaeretor mobilis</name>
    <dbReference type="NCBI Taxonomy" id="1930276"/>
    <lineage>
        <taxon>Bacteria</taxon>
        <taxon>Pseudomonadati</taxon>
        <taxon>Planctomycetota</taxon>
        <taxon>Planctomycetia</taxon>
        <taxon>Pirellulales</taxon>
        <taxon>Lacipirellulaceae</taxon>
        <taxon>Adhaeretor</taxon>
    </lineage>
</organism>
<sequence>MWPIDSISSLCRLRVALRFSVETIHLGYFLQATLLLSNKTLVRLVVAMRTILLTSIIVCGTIFLTFRFEEQLQTAAATILPSSRATTQDFDWPPKLNETYPDFQLIDQEGTPTRLSEFKGKIILLEPIGMPCKACQAFSGGHERGGFRDIPPQPGLPSIEEAARKYGGFDLSDDRIVKIRLLLYSLAMRAPTAEDARAWAEHFGLERAKNEIVLAGLPSMIGDASYRMIPGLQLIDQEMVLRADGTGRSHQQHDLYRELLPGVRKMLEGEAPF</sequence>
<evidence type="ECO:0008006" key="4">
    <source>
        <dbReference type="Google" id="ProtNLM"/>
    </source>
</evidence>
<keyword evidence="1" id="KW-0472">Membrane</keyword>
<protein>
    <recommendedName>
        <fullName evidence="4">Thioredoxin domain-containing protein</fullName>
    </recommendedName>
</protein>
<feature type="transmembrane region" description="Helical" evidence="1">
    <location>
        <begin position="44"/>
        <end position="66"/>
    </location>
</feature>
<dbReference type="EMBL" id="CP036263">
    <property type="protein sequence ID" value="QDS97023.1"/>
    <property type="molecule type" value="Genomic_DNA"/>
</dbReference>